<evidence type="ECO:0000256" key="3">
    <source>
        <dbReference type="ARBA" id="ARBA00022448"/>
    </source>
</evidence>
<dbReference type="InterPro" id="IPR050286">
    <property type="entry name" value="G_neg_Bact_CarbUptk_Porin"/>
</dbReference>
<dbReference type="PANTHER" id="PTHR38762:SF1">
    <property type="entry name" value="CRYPTIC OUTER MEMBRANE PORIN BGLH-RELATED"/>
    <property type="match status" value="1"/>
</dbReference>
<feature type="signal peptide" evidence="10">
    <location>
        <begin position="1"/>
        <end position="26"/>
    </location>
</feature>
<evidence type="ECO:0000256" key="9">
    <source>
        <dbReference type="ARBA" id="ARBA00023237"/>
    </source>
</evidence>
<proteinExistence type="inferred from homology"/>
<dbReference type="Proteomes" id="UP000574067">
    <property type="component" value="Unassembled WGS sequence"/>
</dbReference>
<sequence length="423" mass="44774">MKAIHHPRLRPLAIAAAALAGLAAQAAEVGGVELYGYTRGGFYSSNGDAPRGGYTLGGDAQKFRLGNEGDNGIEFGIGKQFEAGNGLKFGAYYMPIVWDGDSSTAEAYATFSGLSFAPEAVFWGGQRRLRLQDVHIVDKFFADYGDNFGVGFTDWKIGPVKLGVGLFTGDSIDNKASDPNRARRLNIDVYDIATNPGGTLRMTGTFVRGDFAYGKDGAGLSLVHNQADFLTPGLKHALFVQAARGHAGLNGQFYGLDSAGSTSLIVGPGGVVTPVTSAPTPNPGQKAWRVVDSLSWQSGRFGGQTILAYQHAKADGGPSNGTVTKDVSIGGRVSWAFTDHVKLLLDAGTTSRDIDGQPRQRLHKFTIAPTLSLGPDLFSRPELRFYATRVNWNDAAAAANAGSFGAGGRTSATLFGVQLEAWW</sequence>
<evidence type="ECO:0000256" key="2">
    <source>
        <dbReference type="ARBA" id="ARBA00007055"/>
    </source>
</evidence>
<dbReference type="InterPro" id="IPR036998">
    <property type="entry name" value="Porin_LamB_sf"/>
</dbReference>
<keyword evidence="7" id="KW-0626">Porin</keyword>
<evidence type="ECO:0000256" key="1">
    <source>
        <dbReference type="ARBA" id="ARBA00004571"/>
    </source>
</evidence>
<protein>
    <submittedName>
        <fullName evidence="11">Carbohydrate porin</fullName>
    </submittedName>
</protein>
<keyword evidence="10" id="KW-0732">Signal</keyword>
<keyword evidence="6" id="KW-0406">Ion transport</keyword>
<gene>
    <name evidence="11" type="ORF">HHL10_22575</name>
</gene>
<dbReference type="InterPro" id="IPR003192">
    <property type="entry name" value="Porin_LamB"/>
</dbReference>
<dbReference type="GO" id="GO:0009279">
    <property type="term" value="C:cell outer membrane"/>
    <property type="evidence" value="ECO:0007669"/>
    <property type="project" value="UniProtKB-SubCell"/>
</dbReference>
<organism evidence="11 12">
    <name type="scientific">Azohydromonas caseinilytica</name>
    <dbReference type="NCBI Taxonomy" id="2728836"/>
    <lineage>
        <taxon>Bacteria</taxon>
        <taxon>Pseudomonadati</taxon>
        <taxon>Pseudomonadota</taxon>
        <taxon>Betaproteobacteria</taxon>
        <taxon>Burkholderiales</taxon>
        <taxon>Sphaerotilaceae</taxon>
        <taxon>Azohydromonas</taxon>
    </lineage>
</organism>
<keyword evidence="4" id="KW-1134">Transmembrane beta strand</keyword>
<dbReference type="SUPFAM" id="SSF56935">
    <property type="entry name" value="Porins"/>
    <property type="match status" value="1"/>
</dbReference>
<keyword evidence="5" id="KW-0812">Transmembrane</keyword>
<keyword evidence="12" id="KW-1185">Reference proteome</keyword>
<evidence type="ECO:0000256" key="6">
    <source>
        <dbReference type="ARBA" id="ARBA00023065"/>
    </source>
</evidence>
<keyword evidence="8" id="KW-0472">Membrane</keyword>
<keyword evidence="9" id="KW-0998">Cell outer membrane</keyword>
<dbReference type="PANTHER" id="PTHR38762">
    <property type="entry name" value="CRYPTIC OUTER MEMBRANE PORIN BGLH-RELATED"/>
    <property type="match status" value="1"/>
</dbReference>
<dbReference type="GO" id="GO:0015288">
    <property type="term" value="F:porin activity"/>
    <property type="evidence" value="ECO:0007669"/>
    <property type="project" value="UniProtKB-KW"/>
</dbReference>
<dbReference type="AlphaFoldDB" id="A0A848FHS8"/>
<dbReference type="GO" id="GO:0015774">
    <property type="term" value="P:polysaccharide transport"/>
    <property type="evidence" value="ECO:0007669"/>
    <property type="project" value="TreeGrafter"/>
</dbReference>
<dbReference type="Gene3D" id="2.40.170.10">
    <property type="entry name" value="Porin, LamB type"/>
    <property type="match status" value="1"/>
</dbReference>
<comment type="subcellular location">
    <subcellularLocation>
        <location evidence="1">Cell outer membrane</location>
        <topology evidence="1">Multi-pass membrane protein</topology>
    </subcellularLocation>
</comment>
<dbReference type="EMBL" id="JABBFW010000022">
    <property type="protein sequence ID" value="NML17760.1"/>
    <property type="molecule type" value="Genomic_DNA"/>
</dbReference>
<accession>A0A848FHS8</accession>
<keyword evidence="3" id="KW-0813">Transport</keyword>
<evidence type="ECO:0000256" key="8">
    <source>
        <dbReference type="ARBA" id="ARBA00023136"/>
    </source>
</evidence>
<dbReference type="GO" id="GO:0046930">
    <property type="term" value="C:pore complex"/>
    <property type="evidence" value="ECO:0007669"/>
    <property type="project" value="UniProtKB-KW"/>
</dbReference>
<dbReference type="RefSeq" id="WP_169162661.1">
    <property type="nucleotide sequence ID" value="NZ_JABBFW010000022.1"/>
</dbReference>
<comment type="caution">
    <text evidence="11">The sequence shown here is derived from an EMBL/GenBank/DDBJ whole genome shotgun (WGS) entry which is preliminary data.</text>
</comment>
<evidence type="ECO:0000313" key="12">
    <source>
        <dbReference type="Proteomes" id="UP000574067"/>
    </source>
</evidence>
<feature type="chain" id="PRO_5032708896" evidence="10">
    <location>
        <begin position="27"/>
        <end position="423"/>
    </location>
</feature>
<evidence type="ECO:0000256" key="4">
    <source>
        <dbReference type="ARBA" id="ARBA00022452"/>
    </source>
</evidence>
<evidence type="ECO:0000313" key="11">
    <source>
        <dbReference type="EMBL" id="NML17760.1"/>
    </source>
</evidence>
<name>A0A848FHS8_9BURK</name>
<dbReference type="GO" id="GO:0006811">
    <property type="term" value="P:monoatomic ion transport"/>
    <property type="evidence" value="ECO:0007669"/>
    <property type="project" value="UniProtKB-KW"/>
</dbReference>
<dbReference type="GO" id="GO:0015144">
    <property type="term" value="F:carbohydrate transmembrane transporter activity"/>
    <property type="evidence" value="ECO:0007669"/>
    <property type="project" value="TreeGrafter"/>
</dbReference>
<dbReference type="Pfam" id="PF02264">
    <property type="entry name" value="LamB"/>
    <property type="match status" value="1"/>
</dbReference>
<evidence type="ECO:0000256" key="5">
    <source>
        <dbReference type="ARBA" id="ARBA00022692"/>
    </source>
</evidence>
<evidence type="ECO:0000256" key="10">
    <source>
        <dbReference type="SAM" id="SignalP"/>
    </source>
</evidence>
<reference evidence="11 12" key="1">
    <citation type="submission" date="2020-04" db="EMBL/GenBank/DDBJ databases">
        <title>Azohydromonas sp. isolated from soil.</title>
        <authorList>
            <person name="Dahal R.H."/>
        </authorList>
    </citation>
    <scope>NUCLEOTIDE SEQUENCE [LARGE SCALE GENOMIC DNA]</scope>
    <source>
        <strain evidence="11 12">G-1-1-14</strain>
    </source>
</reference>
<comment type="similarity">
    <text evidence="2">Belongs to the porin LamB (TC 1.B.3) family.</text>
</comment>
<evidence type="ECO:0000256" key="7">
    <source>
        <dbReference type="ARBA" id="ARBA00023114"/>
    </source>
</evidence>